<feature type="transmembrane region" description="Helical" evidence="1">
    <location>
        <begin position="310"/>
        <end position="331"/>
    </location>
</feature>
<evidence type="ECO:0000313" key="2">
    <source>
        <dbReference type="EMBL" id="SCO71514.1"/>
    </source>
</evidence>
<dbReference type="EMBL" id="LT615261">
    <property type="protein sequence ID" value="SCO71514.1"/>
    <property type="molecule type" value="Genomic_DNA"/>
</dbReference>
<protein>
    <recommendedName>
        <fullName evidence="4">VIR protein</fullName>
    </recommendedName>
</protein>
<gene>
    <name evidence="2" type="ORF">PVC01_060005100</name>
</gene>
<dbReference type="VEuPathDB" id="PlasmoDB:PVW1_020007800"/>
<proteinExistence type="predicted"/>
<keyword evidence="1" id="KW-0472">Membrane</keyword>
<accession>A0A1G4H9D2</accession>
<name>A0A1G4H9D2_PLAVI</name>
<organism evidence="2 3">
    <name type="scientific">Plasmodium vivax</name>
    <name type="common">malaria parasite P. vivax</name>
    <dbReference type="NCBI Taxonomy" id="5855"/>
    <lineage>
        <taxon>Eukaryota</taxon>
        <taxon>Sar</taxon>
        <taxon>Alveolata</taxon>
        <taxon>Apicomplexa</taxon>
        <taxon>Aconoidasida</taxon>
        <taxon>Haemosporida</taxon>
        <taxon>Plasmodiidae</taxon>
        <taxon>Plasmodium</taxon>
        <taxon>Plasmodium (Plasmodium)</taxon>
    </lineage>
</organism>
<dbReference type="VEuPathDB" id="PlasmoDB:PVX_106730"/>
<dbReference type="AlphaFoldDB" id="A0A1G4H9D2"/>
<evidence type="ECO:0008006" key="4">
    <source>
        <dbReference type="Google" id="ProtNLM"/>
    </source>
</evidence>
<keyword evidence="1" id="KW-0812">Transmembrane</keyword>
<sequence length="333" mass="39142">MDTLYKEINEIPEIDLYNKLFNVTSGYSDIQDYYMECRECRQLTGIGEVIFKIIKNYNDHKHKLHDKSNNNNYCRYFMYWLYNEKSSYRVIRGDHDAKWNDCISCVWNKLEKTITVPYKKCTFENDIKSFAIVQIRKILDDVCLIENKKNLISYMSDRDKCLNFNKLKHDYLHSILKQMSSIPDNILWKKKNFNFVDGCSIEKALDFLQEKQCPPDETIRCPEPKACITVPPKTQEDCTKNSCPNLEQLCKYEYPPTECDCKDQVIKIDCQEQTPDILKQSCPSFCTETLHYISPTTKEQQGKSHNIPHLQVPVTVLSSVVGTIFFFVLLYKV</sequence>
<keyword evidence="1" id="KW-1133">Transmembrane helix</keyword>
<dbReference type="VEuPathDB" id="PlasmoDB:PVPAM_060043600"/>
<dbReference type="Proteomes" id="UP000305196">
    <property type="component" value="Chromosome 6"/>
</dbReference>
<evidence type="ECO:0000313" key="3">
    <source>
        <dbReference type="Proteomes" id="UP000305196"/>
    </source>
</evidence>
<dbReference type="VEuPathDB" id="PlasmoDB:PVP01_0200100"/>
<reference evidence="2 3" key="1">
    <citation type="submission" date="2016-07" db="EMBL/GenBank/DDBJ databases">
        <authorList>
            <consortium name="Pathogen Informatics"/>
        </authorList>
    </citation>
    <scope>NUCLEOTIDE SEQUENCE [LARGE SCALE GENOMIC DNA]</scope>
</reference>
<evidence type="ECO:0000256" key="1">
    <source>
        <dbReference type="SAM" id="Phobius"/>
    </source>
</evidence>